<dbReference type="InterPro" id="IPR036640">
    <property type="entry name" value="ABC1_TM_sf"/>
</dbReference>
<evidence type="ECO:0000256" key="3">
    <source>
        <dbReference type="ARBA" id="ARBA00022989"/>
    </source>
</evidence>
<evidence type="ECO:0000259" key="6">
    <source>
        <dbReference type="PROSITE" id="PS50893"/>
    </source>
</evidence>
<dbReference type="PROSITE" id="PS50893">
    <property type="entry name" value="ABC_TRANSPORTER_2"/>
    <property type="match status" value="1"/>
</dbReference>
<dbReference type="GO" id="GO:0005524">
    <property type="term" value="F:ATP binding"/>
    <property type="evidence" value="ECO:0007669"/>
    <property type="project" value="UniProtKB-KW"/>
</dbReference>
<dbReference type="PROSITE" id="PS50929">
    <property type="entry name" value="ABC_TM1F"/>
    <property type="match status" value="1"/>
</dbReference>
<comment type="subcellular location">
    <subcellularLocation>
        <location evidence="1">Cell membrane</location>
        <topology evidence="1">Multi-pass membrane protein</topology>
    </subcellularLocation>
</comment>
<feature type="transmembrane region" description="Helical" evidence="5">
    <location>
        <begin position="18"/>
        <end position="35"/>
    </location>
</feature>
<feature type="transmembrane region" description="Helical" evidence="5">
    <location>
        <begin position="86"/>
        <end position="108"/>
    </location>
</feature>
<dbReference type="PANTHER" id="PTHR24221">
    <property type="entry name" value="ATP-BINDING CASSETTE SUB-FAMILY B"/>
    <property type="match status" value="1"/>
</dbReference>
<gene>
    <name evidence="8" type="ORF">QO005_002456</name>
</gene>
<dbReference type="InterPro" id="IPR039421">
    <property type="entry name" value="Type_1_exporter"/>
</dbReference>
<dbReference type="Gene3D" id="3.40.50.300">
    <property type="entry name" value="P-loop containing nucleotide triphosphate hydrolases"/>
    <property type="match status" value="2"/>
</dbReference>
<feature type="transmembrane region" description="Helical" evidence="5">
    <location>
        <begin position="176"/>
        <end position="200"/>
    </location>
</feature>
<dbReference type="Gene3D" id="1.20.1560.10">
    <property type="entry name" value="ABC transporter type 1, transmembrane domain"/>
    <property type="match status" value="1"/>
</dbReference>
<evidence type="ECO:0000259" key="7">
    <source>
        <dbReference type="PROSITE" id="PS50929"/>
    </source>
</evidence>
<evidence type="ECO:0000256" key="2">
    <source>
        <dbReference type="ARBA" id="ARBA00022692"/>
    </source>
</evidence>
<feature type="domain" description="ABC transporter" evidence="6">
    <location>
        <begin position="370"/>
        <end position="906"/>
    </location>
</feature>
<protein>
    <submittedName>
        <fullName evidence="8">ABC transport system ATP-binding protein</fullName>
    </submittedName>
</protein>
<dbReference type="InterPro" id="IPR003439">
    <property type="entry name" value="ABC_transporter-like_ATP-bd"/>
</dbReference>
<keyword evidence="8" id="KW-0547">Nucleotide-binding</keyword>
<accession>A0ABU0ID12</accession>
<keyword evidence="8" id="KW-0067">ATP-binding</keyword>
<sequence length="906" mass="102471">MEKNLLRYIWRHTRRQQIWVLSIVLISMVPYFLAFDLPKRIINGPIQGGGFEEPDAKEPFLNFHYDLPFIGWSIDFGGFSLNRMSMLMALSAVFLMLVIVNGLFKFYINTYKGRLGERLLRRIRYELVDRVLRFPPSYVKQVHSSEISTMVKDEVEPFGGFTGDAFVQPAMLGGQALAALFFIFLQSFWLGMIAGVMVGLQVGIIPKMRRRLIDLGRQRQITARHLAGKVGEIVEGIGTIHAYDTSNYERADVAKRLGHIYKIRFDLYQWKFFVKFFNNFLSQLTPFLFYSIGGYFALRGSLDVGQLVAVINAYKDLPGPLKELIDWDQSRQDVQVKYEQVLEQFEPPHMMDPALQAVAIGTVSGQAQVLCTQNVTLLDGSGAKVVENVTLKFERSQTVAMVDNQGTGAESVADAFGRLVWPVSGKILLGEADLLELPESVSGRSISYVSADGYFFHGSLKENIVYGLKHAPMNAVHYTGKDAAQRRWEIREAQLADNCDFDLNADWIDRGSTSVLTGAPDDLRKSVINALDAVQLTQDVIDMAMHSIIDPADYPELTEKVVELRLALRDEMEKAGISNLVVHFDPSRYNTEATVGENLLFGAMRPLAGSVVHAHESDYFFEALQSAGLLGLLYDMGFMIAENLVEIFGGLPPDHPFFQQLDVLTAEDVLNYQQILQRLKGRNRPAPSEAEQRAMIRLSFRYIEPRYRLGVLTAEIRDALVAARDRFHEHLPLELRERIERYDPHRYVSAATLRENIVFGKLVSRNPEAPAKFRKLAVKLSRERGLTERFLGLGLDFDIGSGGRRLTIIQRHKLNLARALVRRSDFYVFNKPLPGLDRRAQEEIVRDVLAFLREQDNYPSVIWVLSNTSLSKMFDRVVVFDRGTVVADGSFETLGNENGIFKALVA</sequence>
<dbReference type="PANTHER" id="PTHR24221:SF654">
    <property type="entry name" value="ATP-BINDING CASSETTE SUB-FAMILY B MEMBER 6"/>
    <property type="match status" value="1"/>
</dbReference>
<dbReference type="SUPFAM" id="SSF90123">
    <property type="entry name" value="ABC transporter transmembrane region"/>
    <property type="match status" value="1"/>
</dbReference>
<evidence type="ECO:0000313" key="8">
    <source>
        <dbReference type="EMBL" id="MDQ0456115.1"/>
    </source>
</evidence>
<keyword evidence="3 5" id="KW-1133">Transmembrane helix</keyword>
<reference evidence="8 9" key="1">
    <citation type="submission" date="2023-07" db="EMBL/GenBank/DDBJ databases">
        <title>Genomic Encyclopedia of Type Strains, Phase IV (KMG-IV): sequencing the most valuable type-strain genomes for metagenomic binning, comparative biology and taxonomic classification.</title>
        <authorList>
            <person name="Goeker M."/>
        </authorList>
    </citation>
    <scope>NUCLEOTIDE SEQUENCE [LARGE SCALE GENOMIC DNA]</scope>
    <source>
        <strain evidence="8 9">DSM 100301</strain>
    </source>
</reference>
<evidence type="ECO:0000256" key="4">
    <source>
        <dbReference type="ARBA" id="ARBA00023136"/>
    </source>
</evidence>
<keyword evidence="9" id="KW-1185">Reference proteome</keyword>
<evidence type="ECO:0000313" key="9">
    <source>
        <dbReference type="Proteomes" id="UP001235269"/>
    </source>
</evidence>
<evidence type="ECO:0000256" key="1">
    <source>
        <dbReference type="ARBA" id="ARBA00004651"/>
    </source>
</evidence>
<feature type="domain" description="ABC transmembrane type-1" evidence="7">
    <location>
        <begin position="69"/>
        <end position="326"/>
    </location>
</feature>
<keyword evidence="2 5" id="KW-0812">Transmembrane</keyword>
<dbReference type="InterPro" id="IPR027417">
    <property type="entry name" value="P-loop_NTPase"/>
</dbReference>
<dbReference type="Proteomes" id="UP001235269">
    <property type="component" value="Unassembled WGS sequence"/>
</dbReference>
<evidence type="ECO:0000256" key="5">
    <source>
        <dbReference type="SAM" id="Phobius"/>
    </source>
</evidence>
<comment type="caution">
    <text evidence="8">The sequence shown here is derived from an EMBL/GenBank/DDBJ whole genome shotgun (WGS) entry which is preliminary data.</text>
</comment>
<dbReference type="CDD" id="cd07346">
    <property type="entry name" value="ABC_6TM_exporters"/>
    <property type="match status" value="1"/>
</dbReference>
<dbReference type="EMBL" id="JAUSWH010000007">
    <property type="protein sequence ID" value="MDQ0456115.1"/>
    <property type="molecule type" value="Genomic_DNA"/>
</dbReference>
<name>A0ABU0ID12_9HYPH</name>
<dbReference type="Pfam" id="PF00664">
    <property type="entry name" value="ABC_membrane"/>
    <property type="match status" value="1"/>
</dbReference>
<organism evidence="8 9">
    <name type="scientific">Rhizobium paknamense</name>
    <dbReference type="NCBI Taxonomy" id="1206817"/>
    <lineage>
        <taxon>Bacteria</taxon>
        <taxon>Pseudomonadati</taxon>
        <taxon>Pseudomonadota</taxon>
        <taxon>Alphaproteobacteria</taxon>
        <taxon>Hyphomicrobiales</taxon>
        <taxon>Rhizobiaceae</taxon>
        <taxon>Rhizobium/Agrobacterium group</taxon>
        <taxon>Rhizobium</taxon>
    </lineage>
</organism>
<dbReference type="InterPro" id="IPR011527">
    <property type="entry name" value="ABC1_TM_dom"/>
</dbReference>
<dbReference type="SUPFAM" id="SSF52540">
    <property type="entry name" value="P-loop containing nucleoside triphosphate hydrolases"/>
    <property type="match status" value="2"/>
</dbReference>
<proteinExistence type="predicted"/>
<keyword evidence="4 5" id="KW-0472">Membrane</keyword>
<dbReference type="RefSeq" id="WP_307158320.1">
    <property type="nucleotide sequence ID" value="NZ_JAUSWH010000007.1"/>
</dbReference>